<dbReference type="PROSITE" id="PS50092">
    <property type="entry name" value="TSP1"/>
    <property type="match status" value="8"/>
</dbReference>
<dbReference type="EMBL" id="CAIIXF020000001">
    <property type="protein sequence ID" value="CAH1774571.1"/>
    <property type="molecule type" value="Genomic_DNA"/>
</dbReference>
<feature type="binding site" evidence="7">
    <location>
        <position position="513"/>
    </location>
    <ligand>
        <name>Zn(2+)</name>
        <dbReference type="ChEBI" id="CHEBI:29105"/>
        <note>catalytic</note>
    </ligand>
</feature>
<dbReference type="Pfam" id="PF01400">
    <property type="entry name" value="Astacin"/>
    <property type="match status" value="1"/>
</dbReference>
<evidence type="ECO:0000313" key="11">
    <source>
        <dbReference type="EMBL" id="CAH1774571.1"/>
    </source>
</evidence>
<evidence type="ECO:0000259" key="10">
    <source>
        <dbReference type="PROSITE" id="PS51864"/>
    </source>
</evidence>
<dbReference type="InterPro" id="IPR001304">
    <property type="entry name" value="C-type_lectin-like"/>
</dbReference>
<dbReference type="Proteomes" id="UP000749559">
    <property type="component" value="Unassembled WGS sequence"/>
</dbReference>
<dbReference type="InterPro" id="IPR036383">
    <property type="entry name" value="TSP1_rpt_sf"/>
</dbReference>
<feature type="active site" evidence="7">
    <location>
        <position position="504"/>
    </location>
</feature>
<dbReference type="InterPro" id="IPR016187">
    <property type="entry name" value="CTDL_fold"/>
</dbReference>
<feature type="domain" description="Peptidase M12A" evidence="10">
    <location>
        <begin position="388"/>
        <end position="608"/>
    </location>
</feature>
<protein>
    <recommendedName>
        <fullName evidence="8">Metalloendopeptidase</fullName>
        <ecNumber evidence="8">3.4.24.-</ecNumber>
    </recommendedName>
</protein>
<feature type="binding site" evidence="7">
    <location>
        <position position="507"/>
    </location>
    <ligand>
        <name>Zn(2+)</name>
        <dbReference type="ChEBI" id="CHEBI:29105"/>
        <note>catalytic</note>
    </ligand>
</feature>
<sequence>MSWALLRAILCLMGSLQITHGNNGKKHITTYIDASLKCPSGYTYSEKTLACYKVVNTPASWLEAAQDCQSTGSSLIGQQTKKERNWLDNYAGLNKDMDYWTAGHKRSGDFLYIKGECLSEFVRDWSNGLPEDGECVVAVTNDDHRAEARSCNEPNVYICKYIGDQTGACAHGPGHEGFELKDIRYILEDYTKNWTEAERICREIHNGANLASSMNSKKVRNYFEKHMFPTLMQSIDATHTLWVGQRVRDRGGVREYRDIMTGNAISEGLDKAYTKNYRGGDCIAFELSMDSKNKVTVEFAEHDCKKEFHFICEQSTVQDPFIKSIRDKKADELNKRAENAKNLPVYEIIKGNKDDQKYTAKQQYFKEKGITPVRRGKKDSLASRKKRSAMTWQEDEWENAEIHYMIDPTNFRPETVQLIREAIADMDAKSYINFIEITFIPESERYYDPARPFFIMIGNFNDFSWSFIGNVWYYLEPGTPMYEHNYQELGLSDTIWQKGSVQHELMHAIGIFHEHQRRDRDQYLDIQMENVIQGKEHNFEMIEASWIQNFNHEYDFGSIMHYPQNAFSVDWNATITLKSLINSDIDLGNREGMSANDYSLINTMYEHRAMDRAIRDNTPFQKIPIDSQWNFWGGWGSCSETCGPNGKTIRQRICNLPVGNGLGRQDCIGSNTEQKSCNTGISCPVDIVYTAVGCWRDAETTVGSSMEYAEDDDLTALQTSPIDRENPVEDCAKAAAEVGAQFFALKFGIYCYYDLQPYDHMEFGPANCETAEIGEFVQVYQLGPEPVAAQWSEWGPYDICSATCGNDGTKARHRTCSNPSKQDGGPDCVVENGLAETDITPCGIIPCPVDGEWDIWTEWSGCSSSCGVGTQTRSRTCTAPEPTHGGNPCVGNDGYPTIDPETETQECEERKCPVDGGWSEWINGTCDANCGVGKLPRSRLCNNPQPQYGGSDCFGESYDSIPCDTGINCPIDGGWDEWSVWGGCSASCGSGSQTRSRSCTNPSPEFGGNDCVSLAGELSLFETEQSDCEVKRCPVDGAWGSWTEGGCSVTCGVGESTRTRLCDNPQPQYGGANCFGSSKEFVECDEGILCPIDGYWEEWGEYSECSTTCGEGSKTRSRVCVPALYGGINNCIGESSETLSCEIIQCPIDGGFGDWENVGGCSVTCGGGMQNQTRACDNPTPQFDGMDCEGDRTQLIACNEQLCPPRVVDPLMLEATFACNMESTAENGFLCSNEPLQQGDFQMGEVSSIPGRDGNAAYFNGAERTNLEVCETATPCLNQPEECIEGLTMSFWIKPEQQNQNDVPTYIFSSGAEMERATTQFGGQGISIVMWEDGEVKVKVRTSTRQFVVSMPSGILRKDGWKHIAFTWHSMGKLVLYHNGNPVSWDQTGMEKDYVPSYNCFTFGKAPHCPLHYYTGGLDEVYFWERVLNTEEIYRTFTTVPTSCSDCSQFATCIDSKCSCLQGFAGDGFKCSKDGSPIDDIAHVEIPEPIQFWPMDTVQDKAIVDGYAFVDGSVMTVGNGVQGKAIEFDGRQDFLNAGEISCLGNPNGCNGFTIAFSMKFWGRGNRRNYVLSTGAEDGHTGISFFVNAEEFSNYVEGIFIVRLEDSMYRMPLTVPVNTWDHFAFTYSADTSSLIFFRNDEIAGVVNKTPSGSESGGSPGLVIGKSNSVSLNDFNGWFMMDNLAIFDVPLNKDQALSLYGYGITSNSNQLAARR</sequence>
<dbReference type="SUPFAM" id="SSF55486">
    <property type="entry name" value="Metalloproteases ('zincins'), catalytic domain"/>
    <property type="match status" value="1"/>
</dbReference>
<dbReference type="Pfam" id="PF00090">
    <property type="entry name" value="TSP_1"/>
    <property type="match status" value="8"/>
</dbReference>
<dbReference type="GO" id="GO:0004222">
    <property type="term" value="F:metalloendopeptidase activity"/>
    <property type="evidence" value="ECO:0007669"/>
    <property type="project" value="UniProtKB-UniRule"/>
</dbReference>
<feature type="domain" description="C-type lectin" evidence="9">
    <location>
        <begin position="51"/>
        <end position="160"/>
    </location>
</feature>
<feature type="signal peptide" evidence="8">
    <location>
        <begin position="1"/>
        <end position="21"/>
    </location>
</feature>
<dbReference type="InterPro" id="IPR034035">
    <property type="entry name" value="Astacin-like_dom"/>
</dbReference>
<gene>
    <name evidence="11" type="ORF">OFUS_LOCUS2004</name>
</gene>
<feature type="binding site" evidence="7">
    <location>
        <position position="503"/>
    </location>
    <ligand>
        <name>Zn(2+)</name>
        <dbReference type="ChEBI" id="CHEBI:29105"/>
        <note>catalytic</note>
    </ligand>
</feature>
<proteinExistence type="predicted"/>
<dbReference type="GO" id="GO:0008270">
    <property type="term" value="F:zinc ion binding"/>
    <property type="evidence" value="ECO:0007669"/>
    <property type="project" value="UniProtKB-UniRule"/>
</dbReference>
<dbReference type="Gene3D" id="3.10.100.10">
    <property type="entry name" value="Mannose-Binding Protein A, subunit A"/>
    <property type="match status" value="2"/>
</dbReference>
<evidence type="ECO:0000256" key="2">
    <source>
        <dbReference type="ARBA" id="ARBA00022525"/>
    </source>
</evidence>
<comment type="cofactor">
    <cofactor evidence="7 8">
        <name>Zn(2+)</name>
        <dbReference type="ChEBI" id="CHEBI:29105"/>
    </cofactor>
    <text evidence="7 8">Binds 1 zinc ion per subunit.</text>
</comment>
<dbReference type="InterPro" id="IPR006026">
    <property type="entry name" value="Peptidase_Metallo"/>
</dbReference>
<organism evidence="11 12">
    <name type="scientific">Owenia fusiformis</name>
    <name type="common">Polychaete worm</name>
    <dbReference type="NCBI Taxonomy" id="6347"/>
    <lineage>
        <taxon>Eukaryota</taxon>
        <taxon>Metazoa</taxon>
        <taxon>Spiralia</taxon>
        <taxon>Lophotrochozoa</taxon>
        <taxon>Annelida</taxon>
        <taxon>Polychaeta</taxon>
        <taxon>Sedentaria</taxon>
        <taxon>Canalipalpata</taxon>
        <taxon>Sabellida</taxon>
        <taxon>Oweniida</taxon>
        <taxon>Oweniidae</taxon>
        <taxon>Owenia</taxon>
    </lineage>
</organism>
<dbReference type="FunFam" id="2.20.100.10:FF:000001">
    <property type="entry name" value="semaphorin-5A isoform X1"/>
    <property type="match status" value="3"/>
</dbReference>
<evidence type="ECO:0000256" key="5">
    <source>
        <dbReference type="ARBA" id="ARBA00023157"/>
    </source>
</evidence>
<dbReference type="EC" id="3.4.24.-" evidence="8"/>
<evidence type="ECO:0000256" key="1">
    <source>
        <dbReference type="ARBA" id="ARBA00004613"/>
    </source>
</evidence>
<evidence type="ECO:0000256" key="6">
    <source>
        <dbReference type="ARBA" id="ARBA00023180"/>
    </source>
</evidence>
<dbReference type="Gene3D" id="2.20.100.10">
    <property type="entry name" value="Thrombospondin type-1 (TSP1) repeat"/>
    <property type="match status" value="8"/>
</dbReference>
<dbReference type="Gene3D" id="3.40.390.10">
    <property type="entry name" value="Collagenase (Catalytic Domain)"/>
    <property type="match status" value="1"/>
</dbReference>
<keyword evidence="2" id="KW-0964">Secreted</keyword>
<evidence type="ECO:0000259" key="9">
    <source>
        <dbReference type="PROSITE" id="PS50041"/>
    </source>
</evidence>
<dbReference type="SMART" id="SM00235">
    <property type="entry name" value="ZnMc"/>
    <property type="match status" value="1"/>
</dbReference>
<keyword evidence="5" id="KW-1015">Disulfide bond</keyword>
<dbReference type="PROSITE" id="PS50041">
    <property type="entry name" value="C_TYPE_LECTIN_2"/>
    <property type="match status" value="2"/>
</dbReference>
<keyword evidence="3 8" id="KW-0732">Signal</keyword>
<dbReference type="Pfam" id="PF13385">
    <property type="entry name" value="Laminin_G_3"/>
    <property type="match status" value="2"/>
</dbReference>
<evidence type="ECO:0000313" key="12">
    <source>
        <dbReference type="Proteomes" id="UP000749559"/>
    </source>
</evidence>
<comment type="caution">
    <text evidence="11">The sequence shown here is derived from an EMBL/GenBank/DDBJ whole genome shotgun (WGS) entry which is preliminary data.</text>
</comment>
<keyword evidence="7 8" id="KW-0378">Hydrolase</keyword>
<dbReference type="GO" id="GO:0006508">
    <property type="term" value="P:proteolysis"/>
    <property type="evidence" value="ECO:0007669"/>
    <property type="project" value="UniProtKB-KW"/>
</dbReference>
<dbReference type="FunFam" id="2.20.100.10:FF:000080">
    <property type="entry name" value="SCO-spondin"/>
    <property type="match status" value="1"/>
</dbReference>
<dbReference type="SUPFAM" id="SSF56436">
    <property type="entry name" value="C-type lectin-like"/>
    <property type="match status" value="2"/>
</dbReference>
<dbReference type="SUPFAM" id="SSF82895">
    <property type="entry name" value="TSP-1 type 1 repeat"/>
    <property type="match status" value="8"/>
</dbReference>
<keyword evidence="6" id="KW-0325">Glycoprotein</keyword>
<dbReference type="PRINTS" id="PR00480">
    <property type="entry name" value="ASTACIN"/>
</dbReference>
<keyword evidence="4" id="KW-0677">Repeat</keyword>
<name>A0A8S4N0A1_OWEFU</name>
<keyword evidence="7 8" id="KW-0482">Metalloprotease</keyword>
<dbReference type="InterPro" id="IPR013320">
    <property type="entry name" value="ConA-like_dom_sf"/>
</dbReference>
<dbReference type="CDD" id="cd00037">
    <property type="entry name" value="CLECT"/>
    <property type="match status" value="2"/>
</dbReference>
<accession>A0A8S4N0A1</accession>
<dbReference type="InterPro" id="IPR016186">
    <property type="entry name" value="C-type_lectin-like/link_sf"/>
</dbReference>
<dbReference type="SMART" id="SM00209">
    <property type="entry name" value="TSP1"/>
    <property type="match status" value="8"/>
</dbReference>
<keyword evidence="7 8" id="KW-0479">Metal-binding</keyword>
<dbReference type="SMART" id="SM00034">
    <property type="entry name" value="CLECT"/>
    <property type="match status" value="2"/>
</dbReference>
<dbReference type="InterPro" id="IPR001506">
    <property type="entry name" value="Peptidase_M12A"/>
</dbReference>
<dbReference type="PROSITE" id="PS51864">
    <property type="entry name" value="ASTACIN"/>
    <property type="match status" value="1"/>
</dbReference>
<keyword evidence="7 8" id="KW-0645">Protease</keyword>
<keyword evidence="7 8" id="KW-0862">Zinc</keyword>
<evidence type="ECO:0000256" key="7">
    <source>
        <dbReference type="PROSITE-ProRule" id="PRU01211"/>
    </source>
</evidence>
<evidence type="ECO:0000256" key="8">
    <source>
        <dbReference type="RuleBase" id="RU361183"/>
    </source>
</evidence>
<dbReference type="PANTHER" id="PTHR22906">
    <property type="entry name" value="PROPERDIN"/>
    <property type="match status" value="1"/>
</dbReference>
<feature type="chain" id="PRO_5035967898" description="Metalloendopeptidase" evidence="8">
    <location>
        <begin position="22"/>
        <end position="1713"/>
    </location>
</feature>
<reference evidence="11" key="1">
    <citation type="submission" date="2022-03" db="EMBL/GenBank/DDBJ databases">
        <authorList>
            <person name="Martin C."/>
        </authorList>
    </citation>
    <scope>NUCLEOTIDE SEQUENCE</scope>
</reference>
<dbReference type="SUPFAM" id="SSF49899">
    <property type="entry name" value="Concanavalin A-like lectins/glucanases"/>
    <property type="match status" value="2"/>
</dbReference>
<dbReference type="InterPro" id="IPR024079">
    <property type="entry name" value="MetalloPept_cat_dom_sf"/>
</dbReference>
<dbReference type="InterPro" id="IPR000884">
    <property type="entry name" value="TSP1_rpt"/>
</dbReference>
<dbReference type="PANTHER" id="PTHR22906:SF43">
    <property type="entry name" value="PROPERDIN"/>
    <property type="match status" value="1"/>
</dbReference>
<evidence type="ECO:0000256" key="3">
    <source>
        <dbReference type="ARBA" id="ARBA00022729"/>
    </source>
</evidence>
<comment type="subcellular location">
    <subcellularLocation>
        <location evidence="1">Secreted</location>
    </subcellularLocation>
</comment>
<dbReference type="Gene3D" id="2.60.120.200">
    <property type="match status" value="2"/>
</dbReference>
<dbReference type="InterPro" id="IPR052065">
    <property type="entry name" value="Compl_asym_regulator"/>
</dbReference>
<dbReference type="Pfam" id="PF00059">
    <property type="entry name" value="Lectin_C"/>
    <property type="match status" value="2"/>
</dbReference>
<evidence type="ECO:0000256" key="4">
    <source>
        <dbReference type="ARBA" id="ARBA00022737"/>
    </source>
</evidence>
<keyword evidence="12" id="KW-1185">Reference proteome</keyword>
<dbReference type="CDD" id="cd04280">
    <property type="entry name" value="ZnMc_astacin_like"/>
    <property type="match status" value="1"/>
</dbReference>
<comment type="caution">
    <text evidence="7">Lacks conserved residue(s) required for the propagation of feature annotation.</text>
</comment>
<feature type="domain" description="C-type lectin" evidence="9">
    <location>
        <begin position="185"/>
        <end position="313"/>
    </location>
</feature>